<accession>A0A8H3FT92</accession>
<dbReference type="AlphaFoldDB" id="A0A8H3FT92"/>
<comment type="caution">
    <text evidence="2">The sequence shown here is derived from an EMBL/GenBank/DDBJ whole genome shotgun (WGS) entry which is preliminary data.</text>
</comment>
<evidence type="ECO:0000313" key="3">
    <source>
        <dbReference type="Proteomes" id="UP000664203"/>
    </source>
</evidence>
<gene>
    <name evidence="2" type="ORF">ALECFALPRED_004408</name>
</gene>
<dbReference type="Proteomes" id="UP000664203">
    <property type="component" value="Unassembled WGS sequence"/>
</dbReference>
<organism evidence="2 3">
    <name type="scientific">Alectoria fallacina</name>
    <dbReference type="NCBI Taxonomy" id="1903189"/>
    <lineage>
        <taxon>Eukaryota</taxon>
        <taxon>Fungi</taxon>
        <taxon>Dikarya</taxon>
        <taxon>Ascomycota</taxon>
        <taxon>Pezizomycotina</taxon>
        <taxon>Lecanoromycetes</taxon>
        <taxon>OSLEUM clade</taxon>
        <taxon>Lecanoromycetidae</taxon>
        <taxon>Lecanorales</taxon>
        <taxon>Lecanorineae</taxon>
        <taxon>Parmeliaceae</taxon>
        <taxon>Alectoria</taxon>
    </lineage>
</organism>
<dbReference type="OrthoDB" id="5315472at2759"/>
<keyword evidence="3" id="KW-1185">Reference proteome</keyword>
<sequence>MLFPFLELVAHPNHGATPPSRRVSRAQTPTNASLPLVAPNTTASRLLLLLLQNYGTDDATTSGKYQILLCGAGQANSKATKLQALPPPFSLAESPKGQSRTQKKGTASHHGFTAFFKSDANRAAVTTVFQKMAAGDPVPVSADRAMRLGSLTACPSFACLEQGDSFTAHLYAECLARNTATRYAPLLTWGATELIMICPLFLDPAGRSHGGELPDDCGQRSEAERRGADPEHVRHRGETCWRKCICAGVAGLWQQCGRRGDLTCRMRLS</sequence>
<evidence type="ECO:0000313" key="2">
    <source>
        <dbReference type="EMBL" id="CAF9929580.1"/>
    </source>
</evidence>
<evidence type="ECO:0000256" key="1">
    <source>
        <dbReference type="SAM" id="MobiDB-lite"/>
    </source>
</evidence>
<dbReference type="EMBL" id="CAJPDR010000270">
    <property type="protein sequence ID" value="CAF9929580.1"/>
    <property type="molecule type" value="Genomic_DNA"/>
</dbReference>
<name>A0A8H3FT92_9LECA</name>
<proteinExistence type="predicted"/>
<protein>
    <submittedName>
        <fullName evidence="2">Uncharacterized protein</fullName>
    </submittedName>
</protein>
<reference evidence="2" key="1">
    <citation type="submission" date="2021-03" db="EMBL/GenBank/DDBJ databases">
        <authorList>
            <person name="Tagirdzhanova G."/>
        </authorList>
    </citation>
    <scope>NUCLEOTIDE SEQUENCE</scope>
</reference>
<feature type="region of interest" description="Disordered" evidence="1">
    <location>
        <begin position="86"/>
        <end position="107"/>
    </location>
</feature>